<dbReference type="EMBL" id="RHLD01000008">
    <property type="protein sequence ID" value="TPP43453.1"/>
    <property type="molecule type" value="Genomic_DNA"/>
</dbReference>
<feature type="coiled-coil region" evidence="2">
    <location>
        <begin position="1757"/>
        <end position="1784"/>
    </location>
</feature>
<dbReference type="SUPFAM" id="SSF52058">
    <property type="entry name" value="L domain-like"/>
    <property type="match status" value="1"/>
</dbReference>
<keyword evidence="4" id="KW-0808">Transferase</keyword>
<feature type="compositionally biased region" description="Low complexity" evidence="3">
    <location>
        <begin position="2052"/>
        <end position="2063"/>
    </location>
</feature>
<protein>
    <submittedName>
        <fullName evidence="4">N-acetyltransferase B complex (NatB) non catalytic subunit family protein</fullName>
    </submittedName>
</protein>
<dbReference type="Gene3D" id="3.80.10.10">
    <property type="entry name" value="Ribonuclease Inhibitor"/>
    <property type="match status" value="1"/>
</dbReference>
<dbReference type="VEuPathDB" id="TriTrypDB:LdCL_300010400"/>
<dbReference type="VEuPathDB" id="TriTrypDB:LdBPK_300530.1"/>
<dbReference type="InterPro" id="IPR032675">
    <property type="entry name" value="LRR_dom_sf"/>
</dbReference>
<feature type="compositionally biased region" description="Low complexity" evidence="3">
    <location>
        <begin position="2232"/>
        <end position="2264"/>
    </location>
</feature>
<sequence length="2330" mass="250900">MDAERAAVRIFDLIDARQIGQAEGALETALQKFPDDDSLRAAEALIVMRNGNYRLAKAKAVALSERNITKPKAVNALVHVLQNCCCWDALAATYERLKPLQNERQISENLVQTYTRMGAYAKVQQAAMQLYRQYSDPKYQVWMVQAMLAQVPADSSDHILLKLSTKLLDAAVLTEKGHIVPSTVQTYVDVLAQQGQYATAVDFLLSGRAAKIGLLATRLEALARMLQKAGRVSAANAVARYLWSQESDNWASFTIYKDTLVPAADIDAGEGGGEASALELRGPAPEMRTTVDCTMAHHSLEEAVQLARELQEQEESKHPNKHRRGPYLAELDLLHSLQSTDMQARVIAYVERFYRKPSCYLDISTFLTPTIAASVYEWSRSCACAASRDEVDVHTRRILGLRCLVGSWEETPAAGEPRALFCECVEAYQSSRHLSESLAWSEEGLCDGYVTVALNIALRCYAADKTSPDYSYLVEGLDLMSVVDRRMNNPTWLIYAVCFANLLGLTERAALHQLAFKNVQRDTMAHVGYWPLLTGLALEDVANWDCWAEDYYSLQERDCSLLRAKVFNYTSWPAMQDVQRFEAAQTNSLYRWQCPANEFTSALLECQTQKDVKESLKVRVEGLWAAWERLSVAGAADTLIDNTDWIVAKSVVLGNIHSATVQQLTDSLVVVPSRDWQVRRSRQLLSSIFLVHDLAAVSSHREAAVQASKSRKGKNARADSDSAAAPVLYSSRLGTPSASVEYLPAVQPLAGVLRAYVDSLGEVAPEAASATAELRTYLKSLVADSEHSAGAFEVFLYPQAYILSALLKMAPAAKLPVKQWVADVRETLETAQRRYESRSWSALATTVGRTPVPSARAVESINLEPDSFTAKLEAEKVHRIVGYVSSLKVEMATVHVPTVYDLMHEQSRSIGAFASTELENVYSLSAHMSAARHATSPSSATRSLADFLDDIFFSYTGVPSWSTFLHIQQEGAALRRQLGAGATFAHEAVHPSLSPALKQWAQALRSQRAARARAIGAGDSPRSTIVVSAAAPRGATSAGKLPFRSESSASATAADPAATLNHNATKSVALMTAGASEDLDSSSSLMERELAAENARAHLPAEEDGVLPLWRDLKLTKRCGPLALQGLRAAVGAYYLALLRLVDIAESLADHWGLLSPKELKGLHRAMAAEKAAHVPPSFLFSVFTELNASGERLSNAVADLRKCTRLETVRLNGNAALTELNVLPPHCRVVTACGCSLGCFLEEARSTPPSPPSAAPRGVYALVTTLGLAYNRLRHLHFVQQLPSLRVLNMSFNYVSDLEAAVRDVAAHGSLTEVTLQGNPISLLDAYRTVLVRGCVHLDRLDGVAVTGEERALSCPAVDDGDAAQEDSPGRPLLDSALAGAARKPSCTALPNICGRLRLNVAASPAPPSPQHNPSTRGCVTFGAPPISKSKLVVSMVGSQPPVSDEVLRTTVAAGLDLVMVRGLASLQPVPQTCLADSLLPSSGFLLELAGVDTSAKASVPSGGCASPIQASSLVTSPLASPRTSSVQAGSRKGRHHGGAAGDSGGRGVSANGSSTNGKRVVPPLYEVSSRVTVEGCWGGSSHLVRHHRACRLPHKVGSAGLAGPRLPPTGKRRHSPSPTLLRVVVQDTFRFSEGEAALRSQLDTSTSSAARGSPVGRSGAGARSAPGELPSNLVLPSAFSLGEAPPWATSCQRGSEDAEEEEAVLHLRRELGVITLDPRDLFLVAGDNPATCTGAPCAPTPLPRCRVLYVHDAALERDSHTLKSAEREVRQCQRRLREALATYSDMHHHYKEASRKGLENLDSISPAPSAALGKDSVATGTTSPQPNRRRTSVAVNSSTAVLPLPSASSSKQSARSRPASVLTPPAHTSQLQGLYASLKAEQLRVAQRALRVLALRTRLDELRGASLSVGVRFCVGPQPIFHNAATGDYSHVSSRVDTGLRSRVRTSSLSRRPAVIAMSRSPSLREFSDKCDSVIQRAQEMLERTREQELKVTKALEERKSRSPARQATPPPQREMTPQRTPANMPAGLASPSSSPATLNAPYTTPVTPPRASSTLTTTSPSLPPLPAPPPTPAGLPHSPPPTQPATDKSPSDPVGRFSPPSLFQRLRQSWQRGSGLAWEAHATSPTPSSPDGALSVGIARMSPRKSVRFASPDKLETVTPTKKTRAESSGCRHTPHRDSVVVPPAPPPSAVKSGSRSRSGSSTSLPSSRSPPPSRGTASPPSSHREGTRSPSSTHTTSPRQCSGISGDGSRSGRSSTSSSRPPMDHDEVKEYVIHHTIRRSLSRISRANMEDYLREEGVALPAEGHWLKRQLLAHIRALIKQELAPH</sequence>
<dbReference type="VEuPathDB" id="TriTrypDB:LdBPK_300540.1"/>
<name>A0A504X553_LEIDO</name>
<dbReference type="Pfam" id="PF09797">
    <property type="entry name" value="NatB_MDM20"/>
    <property type="match status" value="1"/>
</dbReference>
<evidence type="ECO:0000313" key="5">
    <source>
        <dbReference type="Proteomes" id="UP000318821"/>
    </source>
</evidence>
<feature type="region of interest" description="Disordered" evidence="3">
    <location>
        <begin position="1639"/>
        <end position="1671"/>
    </location>
</feature>
<feature type="compositionally biased region" description="Low complexity" evidence="3">
    <location>
        <begin position="2028"/>
        <end position="2044"/>
    </location>
</feature>
<dbReference type="VEuPathDB" id="TriTrypDB:LdBPK_300520.1"/>
<dbReference type="InterPro" id="IPR019183">
    <property type="entry name" value="NAA25_NatB_aux_su"/>
</dbReference>
<dbReference type="VEuPathDB" id="TriTrypDB:LdCL_300010300"/>
<reference evidence="5" key="1">
    <citation type="submission" date="2019-02" db="EMBL/GenBank/DDBJ databases">
        <title>FDA dAtabase for Regulatory Grade micrObial Sequences (FDA-ARGOS): Supporting development and validation of Infectious Disease Dx tests.</title>
        <authorList>
            <person name="Duncan R."/>
            <person name="Fisher C."/>
            <person name="Tallon L."/>
            <person name="Sadzewicz L."/>
            <person name="Sengamalay N."/>
            <person name="Ott S."/>
            <person name="Godinez A."/>
            <person name="Nagaraj S."/>
            <person name="Vavikolanu K."/>
            <person name="Vyas G."/>
            <person name="Nadendla S."/>
            <person name="Aluvathingal J."/>
            <person name="Sichtig H."/>
        </authorList>
    </citation>
    <scope>NUCLEOTIDE SEQUENCE [LARGE SCALE GENOMIC DNA]</scope>
    <source>
        <strain evidence="5">FDAARGOS_360</strain>
    </source>
</reference>
<evidence type="ECO:0000313" key="4">
    <source>
        <dbReference type="EMBL" id="TPP43453.1"/>
    </source>
</evidence>
<dbReference type="Proteomes" id="UP000318821">
    <property type="component" value="Unassembled WGS sequence"/>
</dbReference>
<feature type="region of interest" description="Disordered" evidence="3">
    <location>
        <begin position="1517"/>
        <end position="1562"/>
    </location>
</feature>
<evidence type="ECO:0000256" key="3">
    <source>
        <dbReference type="SAM" id="MobiDB-lite"/>
    </source>
</evidence>
<feature type="compositionally biased region" description="Low complexity" evidence="3">
    <location>
        <begin position="1844"/>
        <end position="1862"/>
    </location>
</feature>
<dbReference type="Gene3D" id="1.25.40.1040">
    <property type="match status" value="1"/>
</dbReference>
<accession>A0A504X553</accession>
<evidence type="ECO:0000256" key="2">
    <source>
        <dbReference type="SAM" id="Coils"/>
    </source>
</evidence>
<dbReference type="VEuPathDB" id="TriTrypDB:LdCL_300010500"/>
<feature type="compositionally biased region" description="Gly residues" evidence="3">
    <location>
        <begin position="1540"/>
        <end position="1549"/>
    </location>
</feature>
<comment type="similarity">
    <text evidence="1">Belongs to the MDM20/NAA25 family.</text>
</comment>
<feature type="region of interest" description="Disordered" evidence="3">
    <location>
        <begin position="1599"/>
        <end position="1619"/>
    </location>
</feature>
<feature type="compositionally biased region" description="Polar residues" evidence="3">
    <location>
        <begin position="1517"/>
        <end position="1530"/>
    </location>
</feature>
<feature type="compositionally biased region" description="Pro residues" evidence="3">
    <location>
        <begin position="2064"/>
        <end position="2086"/>
    </location>
</feature>
<comment type="caution">
    <text evidence="4">The sequence shown here is derived from an EMBL/GenBank/DDBJ whole genome shotgun (WGS) entry which is preliminary data.</text>
</comment>
<dbReference type="PANTHER" id="PTHR22767">
    <property type="entry name" value="N-TERMINAL ACETYLTRANSFERASE-RELATED"/>
    <property type="match status" value="1"/>
</dbReference>
<dbReference type="VEuPathDB" id="TriTrypDB:LDHU3_30.0720"/>
<feature type="region of interest" description="Disordered" evidence="3">
    <location>
        <begin position="1996"/>
        <end position="2272"/>
    </location>
</feature>
<keyword evidence="2" id="KW-0175">Coiled coil</keyword>
<dbReference type="VEuPathDB" id="TriTrypDB:LDHU3_30.0710"/>
<dbReference type="GO" id="GO:0016740">
    <property type="term" value="F:transferase activity"/>
    <property type="evidence" value="ECO:0007669"/>
    <property type="project" value="UniProtKB-KW"/>
</dbReference>
<feature type="compositionally biased region" description="Low complexity" evidence="3">
    <location>
        <begin position="1649"/>
        <end position="1669"/>
    </location>
</feature>
<dbReference type="PANTHER" id="PTHR22767:SF3">
    <property type="entry name" value="N-ALPHA-ACETYLTRANSFERASE 25, NATB AUXILIARY SUBUNIT"/>
    <property type="match status" value="1"/>
</dbReference>
<feature type="region of interest" description="Disordered" evidence="3">
    <location>
        <begin position="1795"/>
        <end position="1868"/>
    </location>
</feature>
<feature type="compositionally biased region" description="Low complexity" evidence="3">
    <location>
        <begin position="2193"/>
        <end position="2211"/>
    </location>
</feature>
<evidence type="ECO:0000256" key="1">
    <source>
        <dbReference type="ARBA" id="ARBA00006298"/>
    </source>
</evidence>
<dbReference type="GO" id="GO:0031416">
    <property type="term" value="C:NatB complex"/>
    <property type="evidence" value="ECO:0007669"/>
    <property type="project" value="TreeGrafter"/>
</dbReference>
<organism evidence="4 5">
    <name type="scientific">Leishmania donovani</name>
    <dbReference type="NCBI Taxonomy" id="5661"/>
    <lineage>
        <taxon>Eukaryota</taxon>
        <taxon>Discoba</taxon>
        <taxon>Euglenozoa</taxon>
        <taxon>Kinetoplastea</taxon>
        <taxon>Metakinetoplastina</taxon>
        <taxon>Trypanosomatida</taxon>
        <taxon>Trypanosomatidae</taxon>
        <taxon>Leishmaniinae</taxon>
        <taxon>Leishmania</taxon>
    </lineage>
</organism>
<proteinExistence type="inferred from homology"/>
<dbReference type="VEuPathDB" id="TriTrypDB:LDHU3_30.0700"/>
<gene>
    <name evidence="4" type="ORF">CGC20_7435</name>
</gene>